<comment type="caution">
    <text evidence="1">The sequence shown here is derived from an EMBL/GenBank/DDBJ whole genome shotgun (WGS) entry which is preliminary data.</text>
</comment>
<reference evidence="1" key="1">
    <citation type="journal article" date="2021" name="Genome Biol. Evol.">
        <title>A High-Quality Reference Genome for a Parasitic Bivalve with Doubly Uniparental Inheritance (Bivalvia: Unionida).</title>
        <authorList>
            <person name="Smith C.H."/>
        </authorList>
    </citation>
    <scope>NUCLEOTIDE SEQUENCE</scope>
    <source>
        <strain evidence="1">CHS0354</strain>
    </source>
</reference>
<dbReference type="AlphaFoldDB" id="A0AAE0TKX7"/>
<dbReference type="EMBL" id="JAEAOA010002309">
    <property type="protein sequence ID" value="KAK3612207.1"/>
    <property type="molecule type" value="Genomic_DNA"/>
</dbReference>
<reference evidence="1" key="2">
    <citation type="journal article" date="2021" name="Genome Biol. Evol.">
        <title>Developing a high-quality reference genome for a parasitic bivalve with doubly uniparental inheritance (Bivalvia: Unionida).</title>
        <authorList>
            <person name="Smith C.H."/>
        </authorList>
    </citation>
    <scope>NUCLEOTIDE SEQUENCE</scope>
    <source>
        <strain evidence="1">CHS0354</strain>
        <tissue evidence="1">Mantle</tissue>
    </source>
</reference>
<protein>
    <submittedName>
        <fullName evidence="1">Uncharacterized protein</fullName>
    </submittedName>
</protein>
<proteinExistence type="predicted"/>
<name>A0AAE0TKX7_9BIVA</name>
<organism evidence="1 2">
    <name type="scientific">Potamilus streckersoni</name>
    <dbReference type="NCBI Taxonomy" id="2493646"/>
    <lineage>
        <taxon>Eukaryota</taxon>
        <taxon>Metazoa</taxon>
        <taxon>Spiralia</taxon>
        <taxon>Lophotrochozoa</taxon>
        <taxon>Mollusca</taxon>
        <taxon>Bivalvia</taxon>
        <taxon>Autobranchia</taxon>
        <taxon>Heteroconchia</taxon>
        <taxon>Palaeoheterodonta</taxon>
        <taxon>Unionida</taxon>
        <taxon>Unionoidea</taxon>
        <taxon>Unionidae</taxon>
        <taxon>Ambleminae</taxon>
        <taxon>Lampsilini</taxon>
        <taxon>Potamilus</taxon>
    </lineage>
</organism>
<gene>
    <name evidence="1" type="ORF">CHS0354_039476</name>
</gene>
<dbReference type="Proteomes" id="UP001195483">
    <property type="component" value="Unassembled WGS sequence"/>
</dbReference>
<reference evidence="1" key="3">
    <citation type="submission" date="2023-05" db="EMBL/GenBank/DDBJ databases">
        <authorList>
            <person name="Smith C.H."/>
        </authorList>
    </citation>
    <scope>NUCLEOTIDE SEQUENCE</scope>
    <source>
        <strain evidence="1">CHS0354</strain>
        <tissue evidence="1">Mantle</tissue>
    </source>
</reference>
<keyword evidence="2" id="KW-1185">Reference proteome</keyword>
<evidence type="ECO:0000313" key="1">
    <source>
        <dbReference type="EMBL" id="KAK3612207.1"/>
    </source>
</evidence>
<accession>A0AAE0TKX7</accession>
<evidence type="ECO:0000313" key="2">
    <source>
        <dbReference type="Proteomes" id="UP001195483"/>
    </source>
</evidence>
<sequence>MSTISGTSITFSQTNRTQIISIEPSFNTVQSTSLHSTIYRQFITTDEIQVILPSISLTQLKGTISMRNTFTEVEFSTMGNMLSGLNARSSFPYKHLVKDGHSASMDVTVGIFEITNSESEYISMTNEIFKRHARALGINSSSSSLEYNRTQVIPLPSSFSSFNTDSLFGVSNTGTITATLKRLTLFSLQPSTSNIPSHRINKTTGLPIRSTMTTMPTVSALASNSTHYTQSILFLNDSTSKSIQYSSIHMHRSVSSGYMFASMMTTDYSTQNSSSLDSVKLSSSSSHHITEILLNVSSSISGSHNGYPTQLRYSMHSSVLPQDSSINSLIFTNKSVLRPSHNNIVLPAFPGSGSINFTSGRDNCDVLTKRIPHTIVFNETEPAGTVFFRLKTLENFTLDVKITEPSEVTSVLGEYLKFKKSNDSYMFTLNKPIDIEEVFEITGRVIRLKSMKVTVTCKHQVSRHSDLYCQSGIVDDGEAIINVTVLDVDDRPPHFVFQGDTNTCAVPVYSADTSEHYTVNINRLSKQYEIKDSDYSIISDMVLGYARLRIIIGVVIADDKNVRYYLCFVFLINVK</sequence>